<evidence type="ECO:0000313" key="5">
    <source>
        <dbReference type="EMBL" id="EEF51365.1"/>
    </source>
</evidence>
<dbReference type="InterPro" id="IPR001087">
    <property type="entry name" value="GDSL"/>
</dbReference>
<evidence type="ECO:0000256" key="3">
    <source>
        <dbReference type="ARBA" id="ARBA00022963"/>
    </source>
</evidence>
<keyword evidence="2" id="KW-0378">Hydrolase</keyword>
<protein>
    <submittedName>
        <fullName evidence="5">Zinc finger protein, putative</fullName>
    </submittedName>
</protein>
<dbReference type="InParanoid" id="B9RCU4"/>
<proteinExistence type="inferred from homology"/>
<gene>
    <name evidence="5" type="ORF">RCOM_1692310</name>
</gene>
<dbReference type="OMA" id="VWNGLHT"/>
<dbReference type="KEGG" id="rcu:8288028"/>
<dbReference type="Proteomes" id="UP000008311">
    <property type="component" value="Unassembled WGS sequence"/>
</dbReference>
<evidence type="ECO:0000256" key="4">
    <source>
        <dbReference type="SAM" id="SignalP"/>
    </source>
</evidence>
<dbReference type="SUPFAM" id="SSF52266">
    <property type="entry name" value="SGNH hydrolase"/>
    <property type="match status" value="1"/>
</dbReference>
<keyword evidence="4" id="KW-0732">Signal</keyword>
<dbReference type="InterPro" id="IPR036514">
    <property type="entry name" value="SGNH_hydro_sf"/>
</dbReference>
<sequence>MLTSFRILLLYILVFSTIFIQSRSLAIPQELSNFSQNLIPFNNIPTPTPSPSPSYSIFLAPSNHNSTGSLVPAFFIIGDSSVDCGTNNYLGTFARADRRPYGRDFDTHQPTGRFSNGRIPVDYLALRLGLPLVPSYLGQVGTVEDMIHGVNYASAGAGIIFSSGSELGQRISFTQQIQQFTDTFQSFILSLGEDAATDLISNSVFYLSIGINDYIHYYLRNESNVQNLYLPWSFSQFLASAMRHELKNLYIMSVRKIVVMGLAPIGCAPHYLWRYSSKNGECITQINDMVMEFNFFMRYMIEELGQELPDAKIIFCDMYEGSMDIIKNHELYGFNVTTDACCGIGKYKGWIMCIAPEMACRNASTHIWWDQYHPTDAVNAILADNVWNGLHTKMCYPMNLKDMVSRS</sequence>
<dbReference type="Pfam" id="PF00657">
    <property type="entry name" value="Lipase_GDSL"/>
    <property type="match status" value="1"/>
</dbReference>
<reference evidence="6" key="1">
    <citation type="journal article" date="2010" name="Nat. Biotechnol.">
        <title>Draft genome sequence of the oilseed species Ricinus communis.</title>
        <authorList>
            <person name="Chan A.P."/>
            <person name="Crabtree J."/>
            <person name="Zhao Q."/>
            <person name="Lorenzi H."/>
            <person name="Orvis J."/>
            <person name="Puiu D."/>
            <person name="Melake-Berhan A."/>
            <person name="Jones K.M."/>
            <person name="Redman J."/>
            <person name="Chen G."/>
            <person name="Cahoon E.B."/>
            <person name="Gedil M."/>
            <person name="Stanke M."/>
            <person name="Haas B.J."/>
            <person name="Wortman J.R."/>
            <person name="Fraser-Liggett C.M."/>
            <person name="Ravel J."/>
            <person name="Rabinowicz P.D."/>
        </authorList>
    </citation>
    <scope>NUCLEOTIDE SEQUENCE [LARGE SCALE GENOMIC DNA]</scope>
    <source>
        <strain evidence="6">cv. Hale</strain>
    </source>
</reference>
<name>B9RCU4_RICCO</name>
<dbReference type="Gene3D" id="3.40.50.1110">
    <property type="entry name" value="SGNH hydrolase"/>
    <property type="match status" value="1"/>
</dbReference>
<evidence type="ECO:0000256" key="1">
    <source>
        <dbReference type="ARBA" id="ARBA00008668"/>
    </source>
</evidence>
<evidence type="ECO:0000313" key="6">
    <source>
        <dbReference type="Proteomes" id="UP000008311"/>
    </source>
</evidence>
<feature type="chain" id="PRO_5002888459" evidence="4">
    <location>
        <begin position="25"/>
        <end position="407"/>
    </location>
</feature>
<evidence type="ECO:0000256" key="2">
    <source>
        <dbReference type="ARBA" id="ARBA00022801"/>
    </source>
</evidence>
<keyword evidence="3" id="KW-0443">Lipid metabolism</keyword>
<dbReference type="PANTHER" id="PTHR45648:SF13">
    <property type="entry name" value="OS02G0290900 PROTEIN"/>
    <property type="match status" value="1"/>
</dbReference>
<dbReference type="STRING" id="3988.B9RCU4"/>
<comment type="similarity">
    <text evidence="1">Belongs to the 'GDSL' lipolytic enzyme family.</text>
</comment>
<dbReference type="PANTHER" id="PTHR45648">
    <property type="entry name" value="GDSL LIPASE/ACYLHYDROLASE FAMILY PROTEIN (AFU_ORTHOLOGUE AFUA_4G14700)"/>
    <property type="match status" value="1"/>
</dbReference>
<feature type="signal peptide" evidence="4">
    <location>
        <begin position="1"/>
        <end position="24"/>
    </location>
</feature>
<keyword evidence="3" id="KW-0442">Lipid degradation</keyword>
<dbReference type="GO" id="GO:0016042">
    <property type="term" value="P:lipid catabolic process"/>
    <property type="evidence" value="ECO:0007669"/>
    <property type="project" value="UniProtKB-KW"/>
</dbReference>
<accession>B9RCU4</accession>
<keyword evidence="6" id="KW-1185">Reference proteome</keyword>
<dbReference type="InterPro" id="IPR051058">
    <property type="entry name" value="GDSL_Est/Lipase"/>
</dbReference>
<dbReference type="AlphaFoldDB" id="B9RCU4"/>
<dbReference type="InterPro" id="IPR035669">
    <property type="entry name" value="SGNH_plant_lipase-like"/>
</dbReference>
<dbReference type="OrthoDB" id="1600564at2759"/>
<organism evidence="5 6">
    <name type="scientific">Ricinus communis</name>
    <name type="common">Castor bean</name>
    <dbReference type="NCBI Taxonomy" id="3988"/>
    <lineage>
        <taxon>Eukaryota</taxon>
        <taxon>Viridiplantae</taxon>
        <taxon>Streptophyta</taxon>
        <taxon>Embryophyta</taxon>
        <taxon>Tracheophyta</taxon>
        <taxon>Spermatophyta</taxon>
        <taxon>Magnoliopsida</taxon>
        <taxon>eudicotyledons</taxon>
        <taxon>Gunneridae</taxon>
        <taxon>Pentapetalae</taxon>
        <taxon>rosids</taxon>
        <taxon>fabids</taxon>
        <taxon>Malpighiales</taxon>
        <taxon>Euphorbiaceae</taxon>
        <taxon>Acalyphoideae</taxon>
        <taxon>Acalypheae</taxon>
        <taxon>Ricinus</taxon>
    </lineage>
</organism>
<dbReference type="eggNOG" id="ENOG502QTIJ">
    <property type="taxonomic scope" value="Eukaryota"/>
</dbReference>
<dbReference type="EMBL" id="EQ973774">
    <property type="protein sequence ID" value="EEF51365.1"/>
    <property type="molecule type" value="Genomic_DNA"/>
</dbReference>
<dbReference type="GO" id="GO:0016788">
    <property type="term" value="F:hydrolase activity, acting on ester bonds"/>
    <property type="evidence" value="ECO:0007669"/>
    <property type="project" value="InterPro"/>
</dbReference>
<dbReference type="CDD" id="cd01837">
    <property type="entry name" value="SGNH_plant_lipase_like"/>
    <property type="match status" value="1"/>
</dbReference>